<dbReference type="InterPro" id="IPR011894">
    <property type="entry name" value="PorC_KorC"/>
</dbReference>
<dbReference type="Pfam" id="PF01558">
    <property type="entry name" value="POR"/>
    <property type="match status" value="1"/>
</dbReference>
<dbReference type="AlphaFoldDB" id="A0A367ZNX2"/>
<accession>A0A367ZNX2</accession>
<dbReference type="PANTHER" id="PTHR42730">
    <property type="entry name" value="2-OXOGLUTARATE SYNTHASE SUBUNIT KORC"/>
    <property type="match status" value="1"/>
</dbReference>
<evidence type="ECO:0000313" key="4">
    <source>
        <dbReference type="Proteomes" id="UP000252355"/>
    </source>
</evidence>
<dbReference type="Gene3D" id="3.40.920.10">
    <property type="entry name" value="Pyruvate-ferredoxin oxidoreductase, PFOR, domain III"/>
    <property type="match status" value="1"/>
</dbReference>
<reference evidence="3 4" key="1">
    <citation type="submission" date="2018-05" db="EMBL/GenBank/DDBJ databases">
        <title>A metagenomic window into the 2 km-deep terrestrial subsurface aquifer revealed taxonomically and functionally diverse microbial community comprising novel uncultured bacterial lineages.</title>
        <authorList>
            <person name="Kadnikov V.V."/>
            <person name="Mardanov A.V."/>
            <person name="Beletsky A.V."/>
            <person name="Banks D."/>
            <person name="Pimenov N.V."/>
            <person name="Frank Y.A."/>
            <person name="Karnachuk O.V."/>
            <person name="Ravin N.V."/>
        </authorList>
    </citation>
    <scope>NUCLEOTIDE SEQUENCE [LARGE SCALE GENOMIC DNA]</scope>
    <source>
        <strain evidence="3">BY5</strain>
    </source>
</reference>
<protein>
    <submittedName>
        <fullName evidence="3">2-oxoglutarate oxidoreductase, gamma subunit</fullName>
    </submittedName>
</protein>
<dbReference type="SUPFAM" id="SSF53323">
    <property type="entry name" value="Pyruvate-ferredoxin oxidoreductase, PFOR, domain III"/>
    <property type="match status" value="1"/>
</dbReference>
<name>A0A367ZNX2_9BACT</name>
<dbReference type="GO" id="GO:0016625">
    <property type="term" value="F:oxidoreductase activity, acting on the aldehyde or oxo group of donors, iron-sulfur protein as acceptor"/>
    <property type="evidence" value="ECO:0007669"/>
    <property type="project" value="InterPro"/>
</dbReference>
<dbReference type="Proteomes" id="UP000252355">
    <property type="component" value="Unassembled WGS sequence"/>
</dbReference>
<dbReference type="NCBIfam" id="TIGR02175">
    <property type="entry name" value="PorC_KorC"/>
    <property type="match status" value="1"/>
</dbReference>
<keyword evidence="1" id="KW-0560">Oxidoreductase</keyword>
<dbReference type="PANTHER" id="PTHR42730:SF1">
    <property type="entry name" value="2-OXOGLUTARATE SYNTHASE SUBUNIT KORC"/>
    <property type="match status" value="1"/>
</dbReference>
<comment type="caution">
    <text evidence="3">The sequence shown here is derived from an EMBL/GenBank/DDBJ whole genome shotgun (WGS) entry which is preliminary data.</text>
</comment>
<proteinExistence type="predicted"/>
<sequence>MSAEVERIILAGFGGQGILFLGKILAEAGMRNGKHVSWIPSYGPEMRGGTANCTVIISEHPIASPLVTVPDTVIAMNRPSVAKFNVRIKAGGMLMYNSSLIERQEFRDDIRLVEIPASEIADELGNARVANLVMAGAYAKFSKLIDYEGMVKALPQLIPASKKELAEINLAAFERGYQYVKEKKYMFGRYVYSVFKGI</sequence>
<evidence type="ECO:0000259" key="2">
    <source>
        <dbReference type="Pfam" id="PF01558"/>
    </source>
</evidence>
<feature type="domain" description="Pyruvate/ketoisovalerate oxidoreductase catalytic" evidence="2">
    <location>
        <begin position="14"/>
        <end position="178"/>
    </location>
</feature>
<organism evidence="3 4">
    <name type="scientific">Candidatus Ozemobacter sibiricus</name>
    <dbReference type="NCBI Taxonomy" id="2268124"/>
    <lineage>
        <taxon>Bacteria</taxon>
        <taxon>Candidatus Ozemobacteria</taxon>
        <taxon>Candidatus Ozemobacterales</taxon>
        <taxon>Candidatus Ozemobacteraceae</taxon>
        <taxon>Candidatus Ozemobacter</taxon>
    </lineage>
</organism>
<dbReference type="InterPro" id="IPR002869">
    <property type="entry name" value="Pyrv_flavodox_OxRed_cen"/>
</dbReference>
<evidence type="ECO:0000313" key="3">
    <source>
        <dbReference type="EMBL" id="RCK79726.1"/>
    </source>
</evidence>
<dbReference type="InterPro" id="IPR052554">
    <property type="entry name" value="2-oxoglutarate_synth_KorC"/>
</dbReference>
<gene>
    <name evidence="3" type="ORF">OZSIB_4198</name>
</gene>
<dbReference type="InterPro" id="IPR019752">
    <property type="entry name" value="Pyrv/ketoisovalerate_OxRed_cat"/>
</dbReference>
<evidence type="ECO:0000256" key="1">
    <source>
        <dbReference type="ARBA" id="ARBA00023002"/>
    </source>
</evidence>
<dbReference type="EMBL" id="QOQW01000011">
    <property type="protein sequence ID" value="RCK79726.1"/>
    <property type="molecule type" value="Genomic_DNA"/>
</dbReference>